<proteinExistence type="predicted"/>
<evidence type="ECO:0000313" key="1">
    <source>
        <dbReference type="EMBL" id="KAK4003805.1"/>
    </source>
</evidence>
<name>A0ABQ9YUF5_9CRUS</name>
<organism evidence="1 2">
    <name type="scientific">Daphnia magna</name>
    <dbReference type="NCBI Taxonomy" id="35525"/>
    <lineage>
        <taxon>Eukaryota</taxon>
        <taxon>Metazoa</taxon>
        <taxon>Ecdysozoa</taxon>
        <taxon>Arthropoda</taxon>
        <taxon>Crustacea</taxon>
        <taxon>Branchiopoda</taxon>
        <taxon>Diplostraca</taxon>
        <taxon>Cladocera</taxon>
        <taxon>Anomopoda</taxon>
        <taxon>Daphniidae</taxon>
        <taxon>Daphnia</taxon>
    </lineage>
</organism>
<gene>
    <name evidence="1" type="ORF">OUZ56_005557</name>
</gene>
<protein>
    <submittedName>
        <fullName evidence="1">Uncharacterized protein</fullName>
    </submittedName>
</protein>
<accession>A0ABQ9YUF5</accession>
<evidence type="ECO:0000313" key="2">
    <source>
        <dbReference type="Proteomes" id="UP001234178"/>
    </source>
</evidence>
<dbReference type="Proteomes" id="UP001234178">
    <property type="component" value="Unassembled WGS sequence"/>
</dbReference>
<reference evidence="1 2" key="1">
    <citation type="journal article" date="2023" name="Nucleic Acids Res.">
        <title>The hologenome of Daphnia magna reveals possible DNA methylation and microbiome-mediated evolution of the host genome.</title>
        <authorList>
            <person name="Chaturvedi A."/>
            <person name="Li X."/>
            <person name="Dhandapani V."/>
            <person name="Marshall H."/>
            <person name="Kissane S."/>
            <person name="Cuenca-Cambronero M."/>
            <person name="Asole G."/>
            <person name="Calvet F."/>
            <person name="Ruiz-Romero M."/>
            <person name="Marangio P."/>
            <person name="Guigo R."/>
            <person name="Rago D."/>
            <person name="Mirbahai L."/>
            <person name="Eastwood N."/>
            <person name="Colbourne J.K."/>
            <person name="Zhou J."/>
            <person name="Mallon E."/>
            <person name="Orsini L."/>
        </authorList>
    </citation>
    <scope>NUCLEOTIDE SEQUENCE [LARGE SCALE GENOMIC DNA]</scope>
    <source>
        <strain evidence="1">LRV0_1</strain>
    </source>
</reference>
<keyword evidence="2" id="KW-1185">Reference proteome</keyword>
<comment type="caution">
    <text evidence="1">The sequence shown here is derived from an EMBL/GenBank/DDBJ whole genome shotgun (WGS) entry which is preliminary data.</text>
</comment>
<dbReference type="EMBL" id="JAOYFB010000001">
    <property type="protein sequence ID" value="KAK4003805.1"/>
    <property type="molecule type" value="Genomic_DNA"/>
</dbReference>
<sequence length="116" mass="12990">MHTLQEVILVLGVVNVVEVPFGEVEDIIKEEAASSLTIYEKAMLFKLAASMSVIRNCSDNSCILMNYLEIVSGLLDTFPLATREIRVLDLDETIVYKIIAFMKTVFALNTNNAYKL</sequence>